<dbReference type="SMART" id="SM00093">
    <property type="entry name" value="SERPIN"/>
    <property type="match status" value="1"/>
</dbReference>
<dbReference type="KEGG" id="alka:J0B03_11550"/>
<dbReference type="InterPro" id="IPR023796">
    <property type="entry name" value="Serpin_dom"/>
</dbReference>
<dbReference type="PANTHER" id="PTHR11461:SF211">
    <property type="entry name" value="GH10112P-RELATED"/>
    <property type="match status" value="1"/>
</dbReference>
<organism evidence="3 4">
    <name type="scientific">Alkalibacter rhizosphaerae</name>
    <dbReference type="NCBI Taxonomy" id="2815577"/>
    <lineage>
        <taxon>Bacteria</taxon>
        <taxon>Bacillati</taxon>
        <taxon>Bacillota</taxon>
        <taxon>Clostridia</taxon>
        <taxon>Eubacteriales</taxon>
        <taxon>Eubacteriaceae</taxon>
        <taxon>Alkalibacter</taxon>
    </lineage>
</organism>
<dbReference type="InterPro" id="IPR042185">
    <property type="entry name" value="Serpin_sf_2"/>
</dbReference>
<dbReference type="GO" id="GO:0004867">
    <property type="term" value="F:serine-type endopeptidase inhibitor activity"/>
    <property type="evidence" value="ECO:0007669"/>
    <property type="project" value="InterPro"/>
</dbReference>
<dbReference type="RefSeq" id="WP_207299749.1">
    <property type="nucleotide sequence ID" value="NZ_CP071444.1"/>
</dbReference>
<gene>
    <name evidence="3" type="ORF">J0B03_11550</name>
</gene>
<evidence type="ECO:0000313" key="4">
    <source>
        <dbReference type="Proteomes" id="UP000663499"/>
    </source>
</evidence>
<comment type="similarity">
    <text evidence="1">Belongs to the serpin family.</text>
</comment>
<dbReference type="CDD" id="cd19588">
    <property type="entry name" value="serpin_miropin-like"/>
    <property type="match status" value="1"/>
</dbReference>
<dbReference type="InterPro" id="IPR036186">
    <property type="entry name" value="Serpin_sf"/>
</dbReference>
<dbReference type="EMBL" id="CP071444">
    <property type="protein sequence ID" value="QSX08408.1"/>
    <property type="molecule type" value="Genomic_DNA"/>
</dbReference>
<dbReference type="Gene3D" id="3.30.497.10">
    <property type="entry name" value="Antithrombin, subunit I, domain 2"/>
    <property type="match status" value="1"/>
</dbReference>
<dbReference type="Proteomes" id="UP000663499">
    <property type="component" value="Chromosome"/>
</dbReference>
<dbReference type="PROSITE" id="PS00284">
    <property type="entry name" value="SERPIN"/>
    <property type="match status" value="1"/>
</dbReference>
<proteinExistence type="inferred from homology"/>
<dbReference type="AlphaFoldDB" id="A0A975AHV2"/>
<protein>
    <submittedName>
        <fullName evidence="3">Serpin family protein</fullName>
    </submittedName>
</protein>
<reference evidence="3" key="1">
    <citation type="submission" date="2021-03" db="EMBL/GenBank/DDBJ databases">
        <title>Alkalibacter marinus sp. nov., isolated from tidal flat sediment.</title>
        <authorList>
            <person name="Namirimu T."/>
            <person name="Yang J.-A."/>
            <person name="Yang S.-H."/>
            <person name="Kim Y.-J."/>
            <person name="Kwon K.K."/>
        </authorList>
    </citation>
    <scope>NUCLEOTIDE SEQUENCE</scope>
    <source>
        <strain evidence="3">ES005</strain>
    </source>
</reference>
<name>A0A975AHV2_9FIRM</name>
<dbReference type="PANTHER" id="PTHR11461">
    <property type="entry name" value="SERINE PROTEASE INHIBITOR, SERPIN"/>
    <property type="match status" value="1"/>
</dbReference>
<evidence type="ECO:0000256" key="1">
    <source>
        <dbReference type="RuleBase" id="RU000411"/>
    </source>
</evidence>
<dbReference type="Gene3D" id="2.30.39.10">
    <property type="entry name" value="Alpha-1-antitrypsin, domain 1"/>
    <property type="match status" value="1"/>
</dbReference>
<dbReference type="Pfam" id="PF00079">
    <property type="entry name" value="Serpin"/>
    <property type="match status" value="1"/>
</dbReference>
<dbReference type="GO" id="GO:0005615">
    <property type="term" value="C:extracellular space"/>
    <property type="evidence" value="ECO:0007669"/>
    <property type="project" value="InterPro"/>
</dbReference>
<evidence type="ECO:0000259" key="2">
    <source>
        <dbReference type="SMART" id="SM00093"/>
    </source>
</evidence>
<accession>A0A975AHV2</accession>
<dbReference type="InterPro" id="IPR042178">
    <property type="entry name" value="Serpin_sf_1"/>
</dbReference>
<dbReference type="SUPFAM" id="SSF56574">
    <property type="entry name" value="Serpins"/>
    <property type="match status" value="1"/>
</dbReference>
<sequence>MTNIKAKSWPDPIPSMNETLKESVNDFSWDLFLRSLDKEGNILVSPTSVYLAMAMTMNGSNGDTLQGMQQALRLDGLELTKANEQARNWMGLLRKETEKTNVSIANSIWVRPSYDVAIDFLQTNADYYDAGARAMDFSDPDAVETINQWVKDNTNGKIEKIVEEIDEDVMMYLINAVYFKSDWKEPFLTDDTKNDTFYGKVELLEVPFMNRTGEMKYVDWNDIQGILLPYEDATYEFFAFLPNEGLDIRNELRNWDSKLLADLIDQAKSSTVMLSIPKFEVRYENELNTILTDMGMGSAFDTSADFSAMSESGNRDLYISKVLHKTFARVDEKGTEAAAVTSVEMRLTSMPEVNASLTFDRPFLYGIWNNETNTPLFIGTMEDPNNG</sequence>
<dbReference type="InterPro" id="IPR023795">
    <property type="entry name" value="Serpin_CS"/>
</dbReference>
<evidence type="ECO:0000313" key="3">
    <source>
        <dbReference type="EMBL" id="QSX08408.1"/>
    </source>
</evidence>
<dbReference type="InterPro" id="IPR000215">
    <property type="entry name" value="Serpin_fam"/>
</dbReference>
<keyword evidence="4" id="KW-1185">Reference proteome</keyword>
<feature type="domain" description="Serpin" evidence="2">
    <location>
        <begin position="29"/>
        <end position="384"/>
    </location>
</feature>